<keyword evidence="2" id="KW-1185">Reference proteome</keyword>
<name>A0ABT3YGN0_9HYPH</name>
<accession>A0ABT3YGN0</accession>
<organism evidence="1 2">
    <name type="scientific">Hoeflea ulvae</name>
    <dbReference type="NCBI Taxonomy" id="2983764"/>
    <lineage>
        <taxon>Bacteria</taxon>
        <taxon>Pseudomonadati</taxon>
        <taxon>Pseudomonadota</taxon>
        <taxon>Alphaproteobacteria</taxon>
        <taxon>Hyphomicrobiales</taxon>
        <taxon>Rhizobiaceae</taxon>
        <taxon>Hoeflea</taxon>
    </lineage>
</organism>
<sequence>MTLALALLALMVVVLFSGLVLGALRKELPHKANDPIWDPQR</sequence>
<dbReference type="Proteomes" id="UP001081283">
    <property type="component" value="Unassembled WGS sequence"/>
</dbReference>
<protein>
    <submittedName>
        <fullName evidence="1">Uncharacterized protein</fullName>
    </submittedName>
</protein>
<reference evidence="1" key="1">
    <citation type="submission" date="2022-10" db="EMBL/GenBank/DDBJ databases">
        <title>Hoeflea sp. J2-29, isolated from marine algae.</title>
        <authorList>
            <person name="Kristyanto S."/>
            <person name="Kim J.M."/>
            <person name="Jeon C.O."/>
        </authorList>
    </citation>
    <scope>NUCLEOTIDE SEQUENCE</scope>
    <source>
        <strain evidence="1">J2-29</strain>
    </source>
</reference>
<evidence type="ECO:0000313" key="1">
    <source>
        <dbReference type="EMBL" id="MCY0095059.1"/>
    </source>
</evidence>
<comment type="caution">
    <text evidence="1">The sequence shown here is derived from an EMBL/GenBank/DDBJ whole genome shotgun (WGS) entry which is preliminary data.</text>
</comment>
<evidence type="ECO:0000313" key="2">
    <source>
        <dbReference type="Proteomes" id="UP001081283"/>
    </source>
</evidence>
<dbReference type="EMBL" id="JAOVZQ010000001">
    <property type="protein sequence ID" value="MCY0095059.1"/>
    <property type="molecule type" value="Genomic_DNA"/>
</dbReference>
<gene>
    <name evidence="1" type="ORF">OEG82_13645</name>
</gene>
<proteinExistence type="predicted"/>
<dbReference type="RefSeq" id="WP_267612961.1">
    <property type="nucleotide sequence ID" value="NZ_JAOVZQ010000001.1"/>
</dbReference>